<evidence type="ECO:0000313" key="3">
    <source>
        <dbReference type="Proteomes" id="UP000683360"/>
    </source>
</evidence>
<comment type="caution">
    <text evidence="2">The sequence shown here is derived from an EMBL/GenBank/DDBJ whole genome shotgun (WGS) entry which is preliminary data.</text>
</comment>
<dbReference type="GO" id="GO:0099604">
    <property type="term" value="F:ligand-gated calcium channel activity"/>
    <property type="evidence" value="ECO:0007669"/>
    <property type="project" value="TreeGrafter"/>
</dbReference>
<dbReference type="OrthoDB" id="6238217at2759"/>
<dbReference type="InterPro" id="IPR050927">
    <property type="entry name" value="TRPM"/>
</dbReference>
<dbReference type="PANTHER" id="PTHR13800:SF12">
    <property type="entry name" value="TRANSIENT RECEPTOR POTENTIAL CATION CHANNEL SUBFAMILY M MEMBER-LIKE 2"/>
    <property type="match status" value="1"/>
</dbReference>
<keyword evidence="3" id="KW-1185">Reference proteome</keyword>
<organism evidence="2 3">
    <name type="scientific">Mytilus edulis</name>
    <name type="common">Blue mussel</name>
    <dbReference type="NCBI Taxonomy" id="6550"/>
    <lineage>
        <taxon>Eukaryota</taxon>
        <taxon>Metazoa</taxon>
        <taxon>Spiralia</taxon>
        <taxon>Lophotrochozoa</taxon>
        <taxon>Mollusca</taxon>
        <taxon>Bivalvia</taxon>
        <taxon>Autobranchia</taxon>
        <taxon>Pteriomorphia</taxon>
        <taxon>Mytilida</taxon>
        <taxon>Mytiloidea</taxon>
        <taxon>Mytilidae</taxon>
        <taxon>Mytilinae</taxon>
        <taxon>Mytilus</taxon>
    </lineage>
</organism>
<name>A0A8S3QM09_MYTED</name>
<dbReference type="InterPro" id="IPR041491">
    <property type="entry name" value="TRPM_SLOG"/>
</dbReference>
<proteinExistence type="predicted"/>
<accession>A0A8S3QM09</accession>
<dbReference type="AlphaFoldDB" id="A0A8S3QM09"/>
<dbReference type="Pfam" id="PF18139">
    <property type="entry name" value="LSDAT_euk"/>
    <property type="match status" value="1"/>
</dbReference>
<protein>
    <recommendedName>
        <fullName evidence="1">TRPM SLOG domain-containing protein</fullName>
    </recommendedName>
</protein>
<gene>
    <name evidence="2" type="ORF">MEDL_11030</name>
</gene>
<evidence type="ECO:0000259" key="1">
    <source>
        <dbReference type="Pfam" id="PF18139"/>
    </source>
</evidence>
<evidence type="ECO:0000313" key="2">
    <source>
        <dbReference type="EMBL" id="CAG2196140.1"/>
    </source>
</evidence>
<dbReference type="GO" id="GO:0005886">
    <property type="term" value="C:plasma membrane"/>
    <property type="evidence" value="ECO:0007669"/>
    <property type="project" value="TreeGrafter"/>
</dbReference>
<dbReference type="EMBL" id="CAJPWZ010000545">
    <property type="protein sequence ID" value="CAG2196140.1"/>
    <property type="molecule type" value="Genomic_DNA"/>
</dbReference>
<sequence>MAGIGNRLKIHPSDKNLLAFGRPDCSTQFQLDTGGGTHSRMMMTRDETDIQKAKTQERLTLEDVRFSDMRKKVPLLGRVPQSKMMTSNEDDKSFEQQKKDHISFIKLSFRQLECQQFVPAPNQQKIDKTGALKCHCGEVLKNHIPYEFNESNQHGKRKVPTYRYENLISSDLKPFIDLNNLGSKPPEKFPTLEWKADQAIKVKVTTSFGKIKFTGMEQVGGMKPAKYLRLTDEEKPDSVGLAIKLMKDHWRIMEPNTPSLIISVVGGAKNFKLNGKMRETFQSGLIKASQTTNAWMITSGFNMGVMKEVGLAVREGQSFEWYKDRFAHGLRCIGIAPWGYVKNRNCLTDHTFTVEGKFDKIAEYITSNVIEHAKPVPLNSDHTHFIFVDDGYRNLYRGVAQFRARFEKKLSDPIKKGGEGIPVVLIVVEGGRDAIEDAKTSLEHNIPVILCEGTGRAADILAYAYTNPDTGTKIRKLIKEAYFELKLADKDDPKAEQKAEDGINNVFESVKSCIAKKYMISIFHINKNEELDSEILKILLKAKDGEVPEEQRLERLKLALKWDRADIAQE</sequence>
<feature type="domain" description="TRPM SLOG" evidence="1">
    <location>
        <begin position="225"/>
        <end position="482"/>
    </location>
</feature>
<reference evidence="2" key="1">
    <citation type="submission" date="2021-03" db="EMBL/GenBank/DDBJ databases">
        <authorList>
            <person name="Bekaert M."/>
        </authorList>
    </citation>
    <scope>NUCLEOTIDE SEQUENCE</scope>
</reference>
<dbReference type="Proteomes" id="UP000683360">
    <property type="component" value="Unassembled WGS sequence"/>
</dbReference>
<dbReference type="PANTHER" id="PTHR13800">
    <property type="entry name" value="TRANSIENT RECEPTOR POTENTIAL CATION CHANNEL, SUBFAMILY M, MEMBER 6"/>
    <property type="match status" value="1"/>
</dbReference>